<keyword evidence="8 10" id="KW-0472">Membrane</keyword>
<feature type="region of interest" description="Disordered" evidence="9">
    <location>
        <begin position="674"/>
        <end position="700"/>
    </location>
</feature>
<dbReference type="Proteomes" id="UP000734854">
    <property type="component" value="Unassembled WGS sequence"/>
</dbReference>
<keyword evidence="6" id="KW-0677">Repeat</keyword>
<feature type="signal peptide" evidence="11">
    <location>
        <begin position="1"/>
        <end position="23"/>
    </location>
</feature>
<keyword evidence="2" id="KW-0597">Phosphoprotein</keyword>
<keyword evidence="5 11" id="KW-0732">Signal</keyword>
<dbReference type="InterPro" id="IPR003591">
    <property type="entry name" value="Leu-rich_rpt_typical-subtyp"/>
</dbReference>
<keyword evidence="4 10" id="KW-0812">Transmembrane</keyword>
<feature type="domain" description="Protein kinase" evidence="12">
    <location>
        <begin position="475"/>
        <end position="819"/>
    </location>
</feature>
<evidence type="ECO:0000256" key="9">
    <source>
        <dbReference type="SAM" id="MobiDB-lite"/>
    </source>
</evidence>
<feature type="compositionally biased region" description="Basic and acidic residues" evidence="9">
    <location>
        <begin position="373"/>
        <end position="385"/>
    </location>
</feature>
<reference evidence="13 14" key="1">
    <citation type="submission" date="2020-08" db="EMBL/GenBank/DDBJ databases">
        <title>Plant Genome Project.</title>
        <authorList>
            <person name="Zhang R.-G."/>
        </authorList>
    </citation>
    <scope>NUCLEOTIDE SEQUENCE [LARGE SCALE GENOMIC DNA]</scope>
    <source>
        <tissue evidence="13">Rhizome</tissue>
    </source>
</reference>
<evidence type="ECO:0000256" key="3">
    <source>
        <dbReference type="ARBA" id="ARBA00022614"/>
    </source>
</evidence>
<feature type="chain" id="PRO_5035284638" description="Protein kinase domain-containing protein" evidence="11">
    <location>
        <begin position="24"/>
        <end position="830"/>
    </location>
</feature>
<dbReference type="InterPro" id="IPR001245">
    <property type="entry name" value="Ser-Thr/Tyr_kinase_cat_dom"/>
</dbReference>
<sequence>MKSSKCVLALLLPLLLLVASAFGFDDDGELLLHFKRSVVSDPLATLEDWNSDDATPCSWNGVACMGFPCLRNATASVASRVVSLILPDSRLSGRIPPELGFLEHLRHLDLSGNALNGTLPASILNASELRVLSLADNEISGEFPDLDAGRLSNLQVLNLSGNALEGEMPATLALLPSLTVVSLANNYLSGELTDGGFGQVEYLDLSSNLINGTIPTGFGGRWLQYLNLSHNLLTGEIPPALASVIPPNATVCLAFNNLTGSVPQEGAFALQKPVAFAGNPGLCGAPLENLCTIPSTFFYKPPDSDTEAPLTAKSPPAIAVLPKNAEGNSPTNGGKGQGRLRPAVVIAIAVGDMAGIGLILAVFFYVYQAEKKKSEQRKETNHEKQQPPATDPECHVFGGFPWCLTKKGNGDSSDETSGESSSAETETEEELHGGRGREDGSEGGTPPPPRQLKPQRATLVTVDGEPQLELETLLKASAFVIGATGSSIVYKAVLADGTALAVRRIGDGCTLDRLKDFEAQVRGLAKFRHPNLLRLRGFYWGADEKLLIHDFASKGSLANISFTSKFLLFPLVNTDFIQRCVIVCLLFSEKPGSSVSSHLNWESRLRVARGLARGLAYLHEKKATHGNIKLSNVLLDSEMQPKIADFGLDHLISGDGGPRLSASARLFGTKRPVQLQSSNSTELPSPASSGVTEVSPRASTSSTAAAALTTAARYQAPERLKYLKPNAKWDVYSFGALLLELVAGRPLSEAEIGQGSVGFMVEERNRILRMADPTVRGEVEGREEALLSCFKLGFACCAVAPHRRPSMKDAVQVLEKAVLATSGVSSTVGL</sequence>
<evidence type="ECO:0000259" key="12">
    <source>
        <dbReference type="PROSITE" id="PS50011"/>
    </source>
</evidence>
<dbReference type="InterPro" id="IPR000719">
    <property type="entry name" value="Prot_kinase_dom"/>
</dbReference>
<feature type="compositionally biased region" description="Polar residues" evidence="9">
    <location>
        <begin position="674"/>
        <end position="692"/>
    </location>
</feature>
<keyword evidence="7 10" id="KW-1133">Transmembrane helix</keyword>
<dbReference type="GO" id="GO:0004672">
    <property type="term" value="F:protein kinase activity"/>
    <property type="evidence" value="ECO:0007669"/>
    <property type="project" value="InterPro"/>
</dbReference>
<evidence type="ECO:0000256" key="2">
    <source>
        <dbReference type="ARBA" id="ARBA00022553"/>
    </source>
</evidence>
<evidence type="ECO:0000313" key="14">
    <source>
        <dbReference type="Proteomes" id="UP000734854"/>
    </source>
</evidence>
<evidence type="ECO:0000256" key="7">
    <source>
        <dbReference type="ARBA" id="ARBA00022989"/>
    </source>
</evidence>
<dbReference type="InterPro" id="IPR046959">
    <property type="entry name" value="PRK1-6/SRF4-like"/>
</dbReference>
<dbReference type="PANTHER" id="PTHR48007:SF47">
    <property type="entry name" value="PROTEIN KINASE DOMAIN-CONTAINING PROTEIN"/>
    <property type="match status" value="1"/>
</dbReference>
<dbReference type="InterPro" id="IPR001611">
    <property type="entry name" value="Leu-rich_rpt"/>
</dbReference>
<dbReference type="Pfam" id="PF08263">
    <property type="entry name" value="LRRNT_2"/>
    <property type="match status" value="1"/>
</dbReference>
<dbReference type="Pfam" id="PF00069">
    <property type="entry name" value="Pkinase"/>
    <property type="match status" value="1"/>
</dbReference>
<evidence type="ECO:0000256" key="11">
    <source>
        <dbReference type="SAM" id="SignalP"/>
    </source>
</evidence>
<dbReference type="PROSITE" id="PS50011">
    <property type="entry name" value="PROTEIN_KINASE_DOM"/>
    <property type="match status" value="1"/>
</dbReference>
<dbReference type="SMART" id="SM00369">
    <property type="entry name" value="LRR_TYP"/>
    <property type="match status" value="3"/>
</dbReference>
<dbReference type="EMBL" id="JACMSC010000005">
    <property type="protein sequence ID" value="KAG6522800.1"/>
    <property type="molecule type" value="Genomic_DNA"/>
</dbReference>
<proteinExistence type="predicted"/>
<comment type="caution">
    <text evidence="13">The sequence shown here is derived from an EMBL/GenBank/DDBJ whole genome shotgun (WGS) entry which is preliminary data.</text>
</comment>
<evidence type="ECO:0000313" key="13">
    <source>
        <dbReference type="EMBL" id="KAG6522800.1"/>
    </source>
</evidence>
<feature type="region of interest" description="Disordered" evidence="9">
    <location>
        <begin position="407"/>
        <end position="456"/>
    </location>
</feature>
<feature type="compositionally biased region" description="Basic and acidic residues" evidence="9">
    <location>
        <begin position="430"/>
        <end position="440"/>
    </location>
</feature>
<evidence type="ECO:0000256" key="6">
    <source>
        <dbReference type="ARBA" id="ARBA00022737"/>
    </source>
</evidence>
<dbReference type="GO" id="GO:0016020">
    <property type="term" value="C:membrane"/>
    <property type="evidence" value="ECO:0007669"/>
    <property type="project" value="UniProtKB-SubCell"/>
</dbReference>
<keyword evidence="3" id="KW-0433">Leucine-rich repeat</keyword>
<evidence type="ECO:0000256" key="10">
    <source>
        <dbReference type="SAM" id="Phobius"/>
    </source>
</evidence>
<dbReference type="GO" id="GO:0005524">
    <property type="term" value="F:ATP binding"/>
    <property type="evidence" value="ECO:0007669"/>
    <property type="project" value="InterPro"/>
</dbReference>
<accession>A0A8J5H7N8</accession>
<dbReference type="FunFam" id="3.80.10.10:FF:000627">
    <property type="entry name" value="Probable leucine-rich repeat receptor-like protein kinase At2g33170"/>
    <property type="match status" value="1"/>
</dbReference>
<evidence type="ECO:0000256" key="4">
    <source>
        <dbReference type="ARBA" id="ARBA00022692"/>
    </source>
</evidence>
<dbReference type="OrthoDB" id="346907at2759"/>
<organism evidence="13 14">
    <name type="scientific">Zingiber officinale</name>
    <name type="common">Ginger</name>
    <name type="synonym">Amomum zingiber</name>
    <dbReference type="NCBI Taxonomy" id="94328"/>
    <lineage>
        <taxon>Eukaryota</taxon>
        <taxon>Viridiplantae</taxon>
        <taxon>Streptophyta</taxon>
        <taxon>Embryophyta</taxon>
        <taxon>Tracheophyta</taxon>
        <taxon>Spermatophyta</taxon>
        <taxon>Magnoliopsida</taxon>
        <taxon>Liliopsida</taxon>
        <taxon>Zingiberales</taxon>
        <taxon>Zingiberaceae</taxon>
        <taxon>Zingiber</taxon>
    </lineage>
</organism>
<dbReference type="Pfam" id="PF07714">
    <property type="entry name" value="PK_Tyr_Ser-Thr"/>
    <property type="match status" value="1"/>
</dbReference>
<comment type="subcellular location">
    <subcellularLocation>
        <location evidence="1">Membrane</location>
        <topology evidence="1">Single-pass membrane protein</topology>
    </subcellularLocation>
</comment>
<evidence type="ECO:0000256" key="5">
    <source>
        <dbReference type="ARBA" id="ARBA00022729"/>
    </source>
</evidence>
<dbReference type="FunFam" id="3.80.10.10:FF:000722">
    <property type="entry name" value="Leucine-rich repeat receptor-like protein kinase"/>
    <property type="match status" value="1"/>
</dbReference>
<evidence type="ECO:0000256" key="1">
    <source>
        <dbReference type="ARBA" id="ARBA00004167"/>
    </source>
</evidence>
<keyword evidence="14" id="KW-1185">Reference proteome</keyword>
<feature type="transmembrane region" description="Helical" evidence="10">
    <location>
        <begin position="344"/>
        <end position="367"/>
    </location>
</feature>
<dbReference type="InterPro" id="IPR013210">
    <property type="entry name" value="LRR_N_plant-typ"/>
</dbReference>
<dbReference type="Pfam" id="PF00560">
    <property type="entry name" value="LRR_1"/>
    <property type="match status" value="4"/>
</dbReference>
<name>A0A8J5H7N8_ZINOF</name>
<dbReference type="AlphaFoldDB" id="A0A8J5H7N8"/>
<evidence type="ECO:0000256" key="8">
    <source>
        <dbReference type="ARBA" id="ARBA00023136"/>
    </source>
</evidence>
<gene>
    <name evidence="13" type="ORF">ZIOFF_019955</name>
</gene>
<protein>
    <recommendedName>
        <fullName evidence="12">Protein kinase domain-containing protein</fullName>
    </recommendedName>
</protein>
<feature type="region of interest" description="Disordered" evidence="9">
    <location>
        <begin position="373"/>
        <end position="394"/>
    </location>
</feature>
<dbReference type="PANTHER" id="PTHR48007">
    <property type="entry name" value="LEUCINE-RICH REPEAT RECEPTOR-LIKE PROTEIN KINASE PXC1"/>
    <property type="match status" value="1"/>
</dbReference>